<protein>
    <submittedName>
        <fullName evidence="2">Uncharacterized protein</fullName>
    </submittedName>
</protein>
<keyword evidence="1" id="KW-0812">Transmembrane</keyword>
<sequence length="101" mass="11179">MTEFFKLGNFLKQFALISFLTNVVLLIGALAYEKYGGPLSRAASNGRSIGALVVPAYGFAMVFVFGLCLFILHRFYGSWADKMLTAIQKKEQRAAGRNTPH</sequence>
<keyword evidence="1" id="KW-0472">Membrane</keyword>
<feature type="transmembrane region" description="Helical" evidence="1">
    <location>
        <begin position="14"/>
        <end position="32"/>
    </location>
</feature>
<name>A0A2N9VQI7_9HYPH</name>
<evidence type="ECO:0000256" key="1">
    <source>
        <dbReference type="SAM" id="Phobius"/>
    </source>
</evidence>
<dbReference type="AlphaFoldDB" id="A0A2N9VQI7"/>
<keyword evidence="3" id="KW-1185">Reference proteome</keyword>
<dbReference type="KEGG" id="pht:BLM14_20925"/>
<comment type="caution">
    <text evidence="2">The sequence shown here is derived from an EMBL/GenBank/DDBJ whole genome shotgun (WGS) entry which is preliminary data.</text>
</comment>
<evidence type="ECO:0000313" key="3">
    <source>
        <dbReference type="Proteomes" id="UP000232163"/>
    </source>
</evidence>
<dbReference type="EMBL" id="MZMT01000056">
    <property type="protein sequence ID" value="PIO41755.1"/>
    <property type="molecule type" value="Genomic_DNA"/>
</dbReference>
<dbReference type="RefSeq" id="WP_100001874.1">
    <property type="nucleotide sequence ID" value="NZ_CP017941.1"/>
</dbReference>
<evidence type="ECO:0000313" key="2">
    <source>
        <dbReference type="EMBL" id="PIO41755.1"/>
    </source>
</evidence>
<proteinExistence type="predicted"/>
<accession>A0A2N9VQI7</accession>
<feature type="transmembrane region" description="Helical" evidence="1">
    <location>
        <begin position="52"/>
        <end position="72"/>
    </location>
</feature>
<reference evidence="2 3" key="1">
    <citation type="journal article" date="2017" name="Int J Environ Stud">
        <title>Does the Miocene-Pliocene relict legume Oxytropis triphylla form nitrogen-fixing nodules with a combination of bacterial strains?</title>
        <authorList>
            <person name="Safronova V."/>
            <person name="Belimov A."/>
            <person name="Sazanova A."/>
            <person name="Kuznetsova I."/>
            <person name="Popova J."/>
            <person name="Andronov E."/>
            <person name="Verkhozina A."/>
            <person name="Tikhonovich I."/>
        </authorList>
    </citation>
    <scope>NUCLEOTIDE SEQUENCE [LARGE SCALE GENOMIC DNA]</scope>
    <source>
        <strain evidence="2 3">Tri-38</strain>
    </source>
</reference>
<gene>
    <name evidence="2" type="ORF">B5P45_26875</name>
</gene>
<keyword evidence="1" id="KW-1133">Transmembrane helix</keyword>
<dbReference type="Proteomes" id="UP000232163">
    <property type="component" value="Unassembled WGS sequence"/>
</dbReference>
<organism evidence="2 3">
    <name type="scientific">Phyllobacterium zundukense</name>
    <dbReference type="NCBI Taxonomy" id="1867719"/>
    <lineage>
        <taxon>Bacteria</taxon>
        <taxon>Pseudomonadati</taxon>
        <taxon>Pseudomonadota</taxon>
        <taxon>Alphaproteobacteria</taxon>
        <taxon>Hyphomicrobiales</taxon>
        <taxon>Phyllobacteriaceae</taxon>
        <taxon>Phyllobacterium</taxon>
    </lineage>
</organism>